<evidence type="ECO:0000313" key="3">
    <source>
        <dbReference type="Proteomes" id="UP000492821"/>
    </source>
</evidence>
<accession>A0A7E4W6B7</accession>
<evidence type="ECO:0000256" key="2">
    <source>
        <dbReference type="SAM" id="SignalP"/>
    </source>
</evidence>
<dbReference type="Proteomes" id="UP000492821">
    <property type="component" value="Unassembled WGS sequence"/>
</dbReference>
<name>A0A7E4W6B7_PANRE</name>
<evidence type="ECO:0000313" key="4">
    <source>
        <dbReference type="WBParaSite" id="Pan_g6916.t1"/>
    </source>
</evidence>
<reference evidence="4" key="2">
    <citation type="submission" date="2020-10" db="UniProtKB">
        <authorList>
            <consortium name="WormBaseParasite"/>
        </authorList>
    </citation>
    <scope>IDENTIFICATION</scope>
</reference>
<keyword evidence="2" id="KW-0732">Signal</keyword>
<feature type="signal peptide" evidence="2">
    <location>
        <begin position="1"/>
        <end position="22"/>
    </location>
</feature>
<protein>
    <submittedName>
        <fullName evidence="4">Nematode cuticle collagen N-terminal domain-containing protein</fullName>
    </submittedName>
</protein>
<feature type="chain" id="PRO_5028820716" evidence="2">
    <location>
        <begin position="23"/>
        <end position="120"/>
    </location>
</feature>
<dbReference type="WBParaSite" id="Pan_g6916.t1">
    <property type="protein sequence ID" value="Pan_g6916.t1"/>
    <property type="gene ID" value="Pan_g6916"/>
</dbReference>
<sequence>MAALSGIQCMIALFSIIAFSEAFYMPASYERYMDEKQAVFQALLAEIARRHDSPPPVAESKPVTTAPALLQSAEKSNEEYPTAPLVPRRDQRNFYFAPQYKRMRPCFYSPIQCLMKRSSQ</sequence>
<dbReference type="AlphaFoldDB" id="A0A7E4W6B7"/>
<organism evidence="3 4">
    <name type="scientific">Panagrellus redivivus</name>
    <name type="common">Microworm</name>
    <dbReference type="NCBI Taxonomy" id="6233"/>
    <lineage>
        <taxon>Eukaryota</taxon>
        <taxon>Metazoa</taxon>
        <taxon>Ecdysozoa</taxon>
        <taxon>Nematoda</taxon>
        <taxon>Chromadorea</taxon>
        <taxon>Rhabditida</taxon>
        <taxon>Tylenchina</taxon>
        <taxon>Panagrolaimomorpha</taxon>
        <taxon>Panagrolaimoidea</taxon>
        <taxon>Panagrolaimidae</taxon>
        <taxon>Panagrellus</taxon>
    </lineage>
</organism>
<evidence type="ECO:0000256" key="1">
    <source>
        <dbReference type="SAM" id="MobiDB-lite"/>
    </source>
</evidence>
<keyword evidence="3" id="KW-1185">Reference proteome</keyword>
<reference evidence="3" key="1">
    <citation type="journal article" date="2013" name="Genetics">
        <title>The draft genome and transcriptome of Panagrellus redivivus are shaped by the harsh demands of a free-living lifestyle.</title>
        <authorList>
            <person name="Srinivasan J."/>
            <person name="Dillman A.R."/>
            <person name="Macchietto M.G."/>
            <person name="Heikkinen L."/>
            <person name="Lakso M."/>
            <person name="Fracchia K.M."/>
            <person name="Antoshechkin I."/>
            <person name="Mortazavi A."/>
            <person name="Wong G."/>
            <person name="Sternberg P.W."/>
        </authorList>
    </citation>
    <scope>NUCLEOTIDE SEQUENCE [LARGE SCALE GENOMIC DNA]</scope>
    <source>
        <strain evidence="3">MT8872</strain>
    </source>
</reference>
<feature type="region of interest" description="Disordered" evidence="1">
    <location>
        <begin position="51"/>
        <end position="86"/>
    </location>
</feature>
<proteinExistence type="predicted"/>